<gene>
    <name evidence="2" type="ORF">H9649_08050</name>
</gene>
<dbReference type="PANTHER" id="PTHR48207">
    <property type="entry name" value="SUCCINATE--HYDROXYMETHYLGLUTARATE COA-TRANSFERASE"/>
    <property type="match status" value="1"/>
</dbReference>
<dbReference type="GO" id="GO:0016740">
    <property type="term" value="F:transferase activity"/>
    <property type="evidence" value="ECO:0007669"/>
    <property type="project" value="UniProtKB-KW"/>
</dbReference>
<sequence>MNNDNLPLNGLKILDASTMIAAPWSSTYLADFGADVIKIEHPEFGDHARGYGKQKDGSAVFWKTLNRNKKCITLNLSKPEGQELFKKLVAEVDVVVENFRPGTFEKWNLGWATLSKINPALVMLRTTGFGQDGPYSTRAGFGTVAEGMSGFTSINGEADGSPTLPGLALADGVGSVFGSLSIMIALFERANNPDRKGQYIDMSLYEPLLRFMEPHLMAYDQLGIIAKRVGNGSVSTAPRNSYQTKDHKWVALSGATQSITKNIFNAIGREELFNDEKFSTNEARLKNVEELDMLIGGWIVERDLNEVLQVFNDCGAVIGPMYDVSQLYEDPHFKYRETFITIEDKEFGDVRVPNVVAKFSRTPGSVNSLGAAKGEHNHDIYCGLLSLSEEQLDELKRLQII</sequence>
<dbReference type="InterPro" id="IPR023606">
    <property type="entry name" value="CoA-Trfase_III_dom_1_sf"/>
</dbReference>
<accession>A0ABR8U915</accession>
<dbReference type="RefSeq" id="WP_191694230.1">
    <property type="nucleotide sequence ID" value="NZ_JACSQN010000006.1"/>
</dbReference>
<keyword evidence="1 2" id="KW-0808">Transferase</keyword>
<dbReference type="InterPro" id="IPR003673">
    <property type="entry name" value="CoA-Trfase_fam_III"/>
</dbReference>
<evidence type="ECO:0000313" key="2">
    <source>
        <dbReference type="EMBL" id="MBD7984528.1"/>
    </source>
</evidence>
<keyword evidence="3" id="KW-1185">Reference proteome</keyword>
<name>A0ABR8U915_9BACL</name>
<proteinExistence type="predicted"/>
<dbReference type="Pfam" id="PF02515">
    <property type="entry name" value="CoA_transf_3"/>
    <property type="match status" value="1"/>
</dbReference>
<dbReference type="InterPro" id="IPR044855">
    <property type="entry name" value="CoA-Trfase_III_dom3_sf"/>
</dbReference>
<reference evidence="2 3" key="1">
    <citation type="submission" date="2020-08" db="EMBL/GenBank/DDBJ databases">
        <title>A Genomic Blueprint of the Chicken Gut Microbiome.</title>
        <authorList>
            <person name="Gilroy R."/>
            <person name="Ravi A."/>
            <person name="Getino M."/>
            <person name="Pursley I."/>
            <person name="Horton D.L."/>
            <person name="Alikhan N.-F."/>
            <person name="Baker D."/>
            <person name="Gharbi K."/>
            <person name="Hall N."/>
            <person name="Watson M."/>
            <person name="Adriaenssens E.M."/>
            <person name="Foster-Nyarko E."/>
            <person name="Jarju S."/>
            <person name="Secka A."/>
            <person name="Antonio M."/>
            <person name="Oren A."/>
            <person name="Chaudhuri R."/>
            <person name="La Ragione R.M."/>
            <person name="Hildebrand F."/>
            <person name="Pallen M.J."/>
        </authorList>
    </citation>
    <scope>NUCLEOTIDE SEQUENCE [LARGE SCALE GENOMIC DNA]</scope>
    <source>
        <strain evidence="2 3">Sa2YVA2</strain>
    </source>
</reference>
<dbReference type="PANTHER" id="PTHR48207:SF3">
    <property type="entry name" value="SUCCINATE--HYDROXYMETHYLGLUTARATE COA-TRANSFERASE"/>
    <property type="match status" value="1"/>
</dbReference>
<comment type="caution">
    <text evidence="2">The sequence shown here is derived from an EMBL/GenBank/DDBJ whole genome shotgun (WGS) entry which is preliminary data.</text>
</comment>
<dbReference type="Gene3D" id="3.30.1540.10">
    <property type="entry name" value="formyl-coa transferase, domain 3"/>
    <property type="match status" value="1"/>
</dbReference>
<organism evidence="2 3">
    <name type="scientific">Sporosarcina quadrami</name>
    <dbReference type="NCBI Taxonomy" id="2762234"/>
    <lineage>
        <taxon>Bacteria</taxon>
        <taxon>Bacillati</taxon>
        <taxon>Bacillota</taxon>
        <taxon>Bacilli</taxon>
        <taxon>Bacillales</taxon>
        <taxon>Caryophanaceae</taxon>
        <taxon>Sporosarcina</taxon>
    </lineage>
</organism>
<dbReference type="InterPro" id="IPR050483">
    <property type="entry name" value="CoA-transferase_III_domain"/>
</dbReference>
<dbReference type="Proteomes" id="UP000626786">
    <property type="component" value="Unassembled WGS sequence"/>
</dbReference>
<dbReference type="SUPFAM" id="SSF89796">
    <property type="entry name" value="CoA-transferase family III (CaiB/BaiF)"/>
    <property type="match status" value="1"/>
</dbReference>
<protein>
    <submittedName>
        <fullName evidence="2">CoA transferase</fullName>
    </submittedName>
</protein>
<evidence type="ECO:0000313" key="3">
    <source>
        <dbReference type="Proteomes" id="UP000626786"/>
    </source>
</evidence>
<dbReference type="EMBL" id="JACSQN010000006">
    <property type="protein sequence ID" value="MBD7984528.1"/>
    <property type="molecule type" value="Genomic_DNA"/>
</dbReference>
<dbReference type="Gene3D" id="3.40.50.10540">
    <property type="entry name" value="Crotonobetainyl-coa:carnitine coa-transferase, domain 1"/>
    <property type="match status" value="1"/>
</dbReference>
<evidence type="ECO:0000256" key="1">
    <source>
        <dbReference type="ARBA" id="ARBA00022679"/>
    </source>
</evidence>